<dbReference type="CDD" id="cd00063">
    <property type="entry name" value="FN3"/>
    <property type="match status" value="1"/>
</dbReference>
<dbReference type="Gene3D" id="2.60.40.10">
    <property type="entry name" value="Immunoglobulins"/>
    <property type="match status" value="8"/>
</dbReference>
<keyword evidence="7" id="KW-1133">Transmembrane helix</keyword>
<dbReference type="InterPro" id="IPR051275">
    <property type="entry name" value="Cell_adhesion_signaling"/>
</dbReference>
<evidence type="ECO:0000313" key="10">
    <source>
        <dbReference type="EMBL" id="CAD7249435.1"/>
    </source>
</evidence>
<proteinExistence type="predicted"/>
<evidence type="ECO:0000256" key="3">
    <source>
        <dbReference type="ARBA" id="ARBA00023157"/>
    </source>
</evidence>
<evidence type="ECO:0000259" key="8">
    <source>
        <dbReference type="PROSITE" id="PS50835"/>
    </source>
</evidence>
<dbReference type="OrthoDB" id="5857426at2759"/>
<dbReference type="CDD" id="cd00096">
    <property type="entry name" value="Ig"/>
    <property type="match status" value="3"/>
</dbReference>
<dbReference type="InterPro" id="IPR003599">
    <property type="entry name" value="Ig_sub"/>
</dbReference>
<dbReference type="SMART" id="SM00409">
    <property type="entry name" value="IG"/>
    <property type="match status" value="6"/>
</dbReference>
<dbReference type="GO" id="GO:0005911">
    <property type="term" value="C:cell-cell junction"/>
    <property type="evidence" value="ECO:0007669"/>
    <property type="project" value="TreeGrafter"/>
</dbReference>
<feature type="domain" description="Ig-like" evidence="8">
    <location>
        <begin position="333"/>
        <end position="398"/>
    </location>
</feature>
<feature type="region of interest" description="Disordered" evidence="6">
    <location>
        <begin position="986"/>
        <end position="1073"/>
    </location>
</feature>
<dbReference type="AlphaFoldDB" id="A0A7R9A8G8"/>
<evidence type="ECO:0000256" key="7">
    <source>
        <dbReference type="SAM" id="Phobius"/>
    </source>
</evidence>
<feature type="domain" description="Ig-like" evidence="8">
    <location>
        <begin position="11"/>
        <end position="141"/>
    </location>
</feature>
<dbReference type="PANTHER" id="PTHR11640:SF134">
    <property type="entry name" value="ECHINOID, ISOFORM A-RELATED"/>
    <property type="match status" value="1"/>
</dbReference>
<dbReference type="Pfam" id="PF00041">
    <property type="entry name" value="fn3"/>
    <property type="match status" value="1"/>
</dbReference>
<dbReference type="EMBL" id="LR901808">
    <property type="protein sequence ID" value="CAD7249435.1"/>
    <property type="molecule type" value="Genomic_DNA"/>
</dbReference>
<feature type="transmembrane region" description="Helical" evidence="7">
    <location>
        <begin position="941"/>
        <end position="963"/>
    </location>
</feature>
<organism evidence="10">
    <name type="scientific">Darwinula stevensoni</name>
    <dbReference type="NCBI Taxonomy" id="69355"/>
    <lineage>
        <taxon>Eukaryota</taxon>
        <taxon>Metazoa</taxon>
        <taxon>Ecdysozoa</taxon>
        <taxon>Arthropoda</taxon>
        <taxon>Crustacea</taxon>
        <taxon>Oligostraca</taxon>
        <taxon>Ostracoda</taxon>
        <taxon>Podocopa</taxon>
        <taxon>Podocopida</taxon>
        <taxon>Darwinulocopina</taxon>
        <taxon>Darwinuloidea</taxon>
        <taxon>Darwinulidae</taxon>
        <taxon>Darwinula</taxon>
    </lineage>
</organism>
<dbReference type="Proteomes" id="UP000677054">
    <property type="component" value="Unassembled WGS sequence"/>
</dbReference>
<evidence type="ECO:0000256" key="6">
    <source>
        <dbReference type="SAM" id="MobiDB-lite"/>
    </source>
</evidence>
<dbReference type="SUPFAM" id="SSF48726">
    <property type="entry name" value="Immunoglobulin"/>
    <property type="match status" value="6"/>
</dbReference>
<reference evidence="10" key="1">
    <citation type="submission" date="2020-11" db="EMBL/GenBank/DDBJ databases">
        <authorList>
            <person name="Tran Van P."/>
        </authorList>
    </citation>
    <scope>NUCLEOTIDE SEQUENCE</scope>
</reference>
<keyword evidence="3" id="KW-1015">Disulfide bond</keyword>
<dbReference type="InterPro" id="IPR013106">
    <property type="entry name" value="Ig_V-set"/>
</dbReference>
<dbReference type="InterPro" id="IPR003961">
    <property type="entry name" value="FN3_dom"/>
</dbReference>
<sequence>MEDESNFFLQPGFDELSMIGVWREKSLVCVAGGRGRACGEEMADVVEGEEAHLSCRFSPVLSSKEPEFFWTRTGPSGEKDMVAIRSVPLATHYRIDFIPSEGKYDLFIKGATYERDNGRFECMVKEGGTGRDFYNKAYYLTVLLPPGPPVVTPGGEPLGIEGKEMKLSCSSLGGSPDPQVTWYRVGEDSSLASVVTPGGRKDQATTAVLTINPRREDDGAEFRCVVWNRALPQKSLETTVRLRVHYFPRVTVGPANPVRVEEGGSVRLSCSVDSKPPATRVRWLQNGRVLGQGLVHTLEKVQLEDAGTYTCQAYNGLESTGEGDVLVDVLYGPIVSLPKRREVQPGQGITVQCLVDSNPLPSSIEWLKEGDPEFRQRGAELVLPVVTAEDVGTYTCRALVSFAVDSPKRKEIEREGNGSVLILVNHRPGRATIRSEPEFPVAGEPVTLVCDPNPPGWPEPVIVWWKDDGNPENPISNGGNFTLPGPVLGGEGEGVYHCLGRNSLGEGTPASYALDLGQKPRISSPLPPQVVKGTDSPRFSLNCSATGKPEPEGVWLKGGEEIPSGSPLYGIREEAVEGRFGVWTVKSELVFYGRDRSGDQDRLSPSDRGSYTCLFRNQVGSDKSYTLLRIQHAPLDEGTGKKVAGTVGSSAVLQCRVRSFPQPTFSWSFQDNPLVAMAGSKYESNSSNLEGDVHVGMFHIQSITPGDYGLYTCHVQNSLGGIRLEIRLQGHSSPDPPEPPVPVSTGPTWILLEWEPGFDGGLSDSLGFMVSADPQDDPRAERKEFDCQNHNPCNITNLRHQTAYLFRVRAFNAKGESEFSASSRLSTELNFEEIPSPVDVVYGKNIKTLAFSFLSSPFDLEAVVETKSGSGWEVYDRIPLDRTTRSRQHDLVMDLEGKDPSVRVSLCLQGNQTICGRPTVAEIEAEMPVHMLVSKGFPKELQVTIGVCALAFLAAILIVICILRRKVNGSKGSGKDYELENSHVRPNLVTGVGGNPPPPYYPGDTKSSLSLYDPPHNHSHNTSTSRNGYPGYSYPAAGNGHLPNGSGYGMGQGPGEEGGEGSEDSLWKGKLGTGDHGNGAYTLHAYDGAPSRGQGTFRGYDDYVTYPPSAHEEYLNQRNRQLLPFSSRNPLHDDDLNGGGEQQVHYHLPDPLLDGSRYVGSSDMGAGGDRTQQVTMSFEESFDSVPGQGQGHMTPTSRHRRVIHEVIV</sequence>
<dbReference type="InterPro" id="IPR036179">
    <property type="entry name" value="Ig-like_dom_sf"/>
</dbReference>
<feature type="domain" description="Fibronectin type-III" evidence="9">
    <location>
        <begin position="736"/>
        <end position="830"/>
    </location>
</feature>
<feature type="domain" description="Ig-like" evidence="8">
    <location>
        <begin position="634"/>
        <end position="729"/>
    </location>
</feature>
<comment type="subcellular location">
    <subcellularLocation>
        <location evidence="1">Membrane</location>
        <topology evidence="1">Single-pass type I membrane protein</topology>
    </subcellularLocation>
</comment>
<dbReference type="InterPro" id="IPR007110">
    <property type="entry name" value="Ig-like_dom"/>
</dbReference>
<dbReference type="SMART" id="SM00406">
    <property type="entry name" value="IGv"/>
    <property type="match status" value="3"/>
</dbReference>
<dbReference type="GO" id="GO:0098609">
    <property type="term" value="P:cell-cell adhesion"/>
    <property type="evidence" value="ECO:0007669"/>
    <property type="project" value="TreeGrafter"/>
</dbReference>
<keyword evidence="2 7" id="KW-0472">Membrane</keyword>
<feature type="compositionally biased region" description="Gly residues" evidence="6">
    <location>
        <begin position="1046"/>
        <end position="1056"/>
    </location>
</feature>
<evidence type="ECO:0000259" key="9">
    <source>
        <dbReference type="PROSITE" id="PS50853"/>
    </source>
</evidence>
<dbReference type="SMART" id="SM00408">
    <property type="entry name" value="IGc2"/>
    <property type="match status" value="6"/>
</dbReference>
<dbReference type="CDD" id="cd00098">
    <property type="entry name" value="IgC1"/>
    <property type="match status" value="1"/>
</dbReference>
<evidence type="ECO:0000256" key="5">
    <source>
        <dbReference type="ARBA" id="ARBA00023319"/>
    </source>
</evidence>
<name>A0A7R9A8G8_9CRUS</name>
<dbReference type="SMART" id="SM00060">
    <property type="entry name" value="FN3"/>
    <property type="match status" value="1"/>
</dbReference>
<dbReference type="EMBL" id="CAJPEV010002291">
    <property type="protein sequence ID" value="CAG0896416.1"/>
    <property type="molecule type" value="Genomic_DNA"/>
</dbReference>
<dbReference type="GO" id="GO:0050839">
    <property type="term" value="F:cell adhesion molecule binding"/>
    <property type="evidence" value="ECO:0007669"/>
    <property type="project" value="TreeGrafter"/>
</dbReference>
<dbReference type="Pfam" id="PF13927">
    <property type="entry name" value="Ig_3"/>
    <property type="match status" value="4"/>
</dbReference>
<evidence type="ECO:0000256" key="2">
    <source>
        <dbReference type="ARBA" id="ARBA00023136"/>
    </source>
</evidence>
<dbReference type="SUPFAM" id="SSF49265">
    <property type="entry name" value="Fibronectin type III"/>
    <property type="match status" value="1"/>
</dbReference>
<feature type="domain" description="Ig-like" evidence="8">
    <location>
        <begin position="148"/>
        <end position="241"/>
    </location>
</feature>
<feature type="domain" description="Ig-like" evidence="8">
    <location>
        <begin position="520"/>
        <end position="626"/>
    </location>
</feature>
<dbReference type="InterPro" id="IPR013783">
    <property type="entry name" value="Ig-like_fold"/>
</dbReference>
<keyword evidence="11" id="KW-1185">Reference proteome</keyword>
<protein>
    <submittedName>
        <fullName evidence="10">Uncharacterized protein</fullName>
    </submittedName>
</protein>
<feature type="domain" description="Ig-like" evidence="8">
    <location>
        <begin position="428"/>
        <end position="515"/>
    </location>
</feature>
<keyword evidence="4" id="KW-0325">Glycoprotein</keyword>
<keyword evidence="7" id="KW-0812">Transmembrane</keyword>
<dbReference type="PROSITE" id="PS50835">
    <property type="entry name" value="IG_LIKE"/>
    <property type="match status" value="7"/>
</dbReference>
<dbReference type="PROSITE" id="PS50853">
    <property type="entry name" value="FN3"/>
    <property type="match status" value="1"/>
</dbReference>
<evidence type="ECO:0000256" key="1">
    <source>
        <dbReference type="ARBA" id="ARBA00004479"/>
    </source>
</evidence>
<evidence type="ECO:0000256" key="4">
    <source>
        <dbReference type="ARBA" id="ARBA00023180"/>
    </source>
</evidence>
<evidence type="ECO:0000313" key="11">
    <source>
        <dbReference type="Proteomes" id="UP000677054"/>
    </source>
</evidence>
<keyword evidence="5" id="KW-0393">Immunoglobulin domain</keyword>
<dbReference type="InterPro" id="IPR003598">
    <property type="entry name" value="Ig_sub2"/>
</dbReference>
<dbReference type="InterPro" id="IPR036116">
    <property type="entry name" value="FN3_sf"/>
</dbReference>
<feature type="domain" description="Ig-like" evidence="8">
    <location>
        <begin position="248"/>
        <end position="328"/>
    </location>
</feature>
<gene>
    <name evidence="10" type="ORF">DSTB1V02_LOCUS9232</name>
</gene>
<accession>A0A7R9A8G8</accession>
<dbReference type="PANTHER" id="PTHR11640">
    <property type="entry name" value="NEPHRIN"/>
    <property type="match status" value="1"/>
</dbReference>
<dbReference type="GO" id="GO:0005886">
    <property type="term" value="C:plasma membrane"/>
    <property type="evidence" value="ECO:0007669"/>
    <property type="project" value="TreeGrafter"/>
</dbReference>